<dbReference type="EMBL" id="AP023098">
    <property type="protein sequence ID" value="BCE85663.1"/>
    <property type="molecule type" value="Genomic_DNA"/>
</dbReference>
<keyword evidence="10" id="KW-0378">Hydrolase</keyword>
<dbReference type="RefSeq" id="WP_028174537.1">
    <property type="nucleotide sequence ID" value="NZ_AP022638.1"/>
</dbReference>
<dbReference type="Gene3D" id="3.90.920.10">
    <property type="entry name" value="DNA primase, PRIM domain"/>
    <property type="match status" value="1"/>
</dbReference>
<dbReference type="CDD" id="cd07906">
    <property type="entry name" value="Adenylation_DNA_ligase_LigD_LigC"/>
    <property type="match status" value="1"/>
</dbReference>
<name>A0A810A705_9BRAD</name>
<evidence type="ECO:0000256" key="13">
    <source>
        <dbReference type="ARBA" id="ARBA00022932"/>
    </source>
</evidence>
<evidence type="ECO:0000256" key="7">
    <source>
        <dbReference type="ARBA" id="ARBA00022723"/>
    </source>
</evidence>
<dbReference type="EMBL" id="AP023096">
    <property type="protein sequence ID" value="BCE68341.1"/>
    <property type="molecule type" value="Genomic_DNA"/>
</dbReference>
<dbReference type="NCBIfam" id="TIGR02777">
    <property type="entry name" value="LigD_PE_dom"/>
    <property type="match status" value="1"/>
</dbReference>
<dbReference type="Pfam" id="PF04679">
    <property type="entry name" value="DNA_ligase_A_C"/>
    <property type="match status" value="1"/>
</dbReference>
<dbReference type="GO" id="GO:0003887">
    <property type="term" value="F:DNA-directed DNA polymerase activity"/>
    <property type="evidence" value="ECO:0007669"/>
    <property type="project" value="UniProtKB-KW"/>
</dbReference>
<keyword evidence="13" id="KW-0239">DNA-directed DNA polymerase</keyword>
<evidence type="ECO:0000256" key="11">
    <source>
        <dbReference type="ARBA" id="ARBA00022839"/>
    </source>
</evidence>
<dbReference type="InterPro" id="IPR014143">
    <property type="entry name" value="NHEJ_ligase_prk"/>
</dbReference>
<keyword evidence="7" id="KW-0479">Metal-binding</keyword>
<feature type="domain" description="ATP-dependent DNA ligase family profile" evidence="22">
    <location>
        <begin position="351"/>
        <end position="445"/>
    </location>
</feature>
<dbReference type="NCBIfam" id="TIGR02776">
    <property type="entry name" value="NHEJ_ligase_prk"/>
    <property type="match status" value="1"/>
</dbReference>
<dbReference type="NCBIfam" id="TIGR02779">
    <property type="entry name" value="NHEJ_ligase_lig"/>
    <property type="match status" value="1"/>
</dbReference>
<dbReference type="GO" id="GO:0003910">
    <property type="term" value="F:DNA ligase (ATP) activity"/>
    <property type="evidence" value="ECO:0007669"/>
    <property type="project" value="UniProtKB-EC"/>
</dbReference>
<dbReference type="InterPro" id="IPR014146">
    <property type="entry name" value="LigD_ligase_dom"/>
</dbReference>
<dbReference type="EMBL" id="AP023095">
    <property type="protein sequence ID" value="BCE59657.1"/>
    <property type="molecule type" value="Genomic_DNA"/>
</dbReference>
<reference evidence="24" key="2">
    <citation type="submission" date="2020-05" db="EMBL/GenBank/DDBJ databases">
        <title>Complete genome sequence of Bradyrhizobium diazoefficiens XF3 isolated from soybean nodule.</title>
        <authorList>
            <person name="Noda R."/>
            <person name="Kakizaki K."/>
            <person name="Minamisawa K."/>
        </authorList>
    </citation>
    <scope>NUCLEOTIDE SEQUENCE</scope>
    <source>
        <strain evidence="24">XF3</strain>
    </source>
</reference>
<evidence type="ECO:0000256" key="21">
    <source>
        <dbReference type="SAM" id="MobiDB-lite"/>
    </source>
</evidence>
<evidence type="ECO:0000256" key="3">
    <source>
        <dbReference type="ARBA" id="ARBA00022598"/>
    </source>
</evidence>
<keyword evidence="9" id="KW-0227">DNA damage</keyword>
<evidence type="ECO:0000256" key="18">
    <source>
        <dbReference type="ARBA" id="ARBA00023268"/>
    </source>
</evidence>
<keyword evidence="14" id="KW-0238">DNA-binding</keyword>
<keyword evidence="4" id="KW-0808">Transferase</keyword>
<feature type="region of interest" description="Disordered" evidence="21">
    <location>
        <begin position="553"/>
        <end position="588"/>
    </location>
</feature>
<evidence type="ECO:0000313" key="24">
    <source>
        <dbReference type="EMBL" id="BCE42123.1"/>
    </source>
</evidence>
<dbReference type="Gene3D" id="3.30.470.30">
    <property type="entry name" value="DNA ligase/mRNA capping enzyme"/>
    <property type="match status" value="1"/>
</dbReference>
<dbReference type="GO" id="GO:0003677">
    <property type="term" value="F:DNA binding"/>
    <property type="evidence" value="ECO:0007669"/>
    <property type="project" value="UniProtKB-KW"/>
</dbReference>
<sequence>MLRKLSTYRQKRDFEKTPEPSGEAAVASSKQRRFVIQKHDASRLHYDFRLEFDGVFKSWAVTKGPSLDPHDKRLAVEVEDHPLDYGDFEGTIPEGQYGGGTVMLWDRGTWEADDPERGFRKGDLKFTLHGEKLHGSWVLVRMRNDRDGGKRTNWLLIKHRDEYAREGEDILAEDKSVASGRAMAQIAEGKGRAPKPFMLAKGARGKADAVWQSNRVEETKGRTVAPAPRAALKAGKTVNKAAKKSATAATNAKTVSEMPDFVAPQLCTPVERPPAGDGWCHEIKFDGYRVQLRIEDGKGTLKTRKGLDWTDKFGSIAKEANSLPEAMIDGEIVALDHNGAPNFSSLQAALSDGKTEDLIFFAFDLLFAEGRDYRRLPLRERKSRLRELLEAQKRKSNQIRYVEHFESGGDAVLQSACKLELEGVVSKKLDAPYRSGRTESWTKAKCRAGHEVVIGGWKTTNGKFRSLMAGVHRGNHLVFVGMVGTGFGADTVKRIMPSLKAMEAKDSPFSGKNAPKKTRDVHWLKPELVAEIEFAGFTADGNIRQAAFKGLRQDKPAEEVEAETPADTELARPSAGKRVPAKSGKKKDAGAAEVMGVVISKPDKELWPDGGDGEGVTKLDLARYFEAVGGWMIEHLKGRPCSILRAPDGIGGETFFQRHAMQGTSNLLELAKVSGDRKPYLQIDRVEGLAAVAQIGGLELHPWNCAPDAYDTPGRLVFDLDPAPDVGFADVVEAAKQMRQRLTDVGMESFCKTTGGKGLHVVVPLLHGARDKVSWKEAKAFAQGICQWMADDEPERYLLNMSKKLRNGKIFLDYLRNDRLATAVAPLSPRARDGATVSMPVTWAQVKGDLDPKRYTVRTVPGLLARSKAWEGYDDAAASIKAAMKKLAGKMR</sequence>
<evidence type="ECO:0000256" key="17">
    <source>
        <dbReference type="ARBA" id="ARBA00023211"/>
    </source>
</evidence>
<evidence type="ECO:0000256" key="9">
    <source>
        <dbReference type="ARBA" id="ARBA00022763"/>
    </source>
</evidence>
<dbReference type="InterPro" id="IPR033651">
    <property type="entry name" value="PaeLigD_Pol-like"/>
</dbReference>
<dbReference type="PANTHER" id="PTHR42705:SF2">
    <property type="entry name" value="BIFUNCTIONAL NON-HOMOLOGOUS END JOINING PROTEIN LIGD"/>
    <property type="match status" value="1"/>
</dbReference>
<protein>
    <recommendedName>
        <fullName evidence="2">DNA ligase (ATP)</fullName>
        <ecNumber evidence="2">6.5.1.1</ecNumber>
    </recommendedName>
    <alternativeName>
        <fullName evidence="19">NHEJ DNA polymerase</fullName>
    </alternativeName>
</protein>
<reference evidence="25" key="3">
    <citation type="submission" date="2020-05" db="EMBL/GenBank/DDBJ databases">
        <title>Complete genome sequence of Bradyrhizobium diazoefficiens XF5 isolated from soybean nodule.</title>
        <authorList>
            <person name="Noda R."/>
            <person name="Kakizaki K."/>
            <person name="Minamisawa K."/>
        </authorList>
    </citation>
    <scope>NUCLEOTIDE SEQUENCE</scope>
    <source>
        <strain evidence="25">XF5</strain>
    </source>
</reference>
<evidence type="ECO:0000256" key="8">
    <source>
        <dbReference type="ARBA" id="ARBA00022741"/>
    </source>
</evidence>
<dbReference type="Pfam" id="PF01068">
    <property type="entry name" value="DNA_ligase_A_M"/>
    <property type="match status" value="1"/>
</dbReference>
<dbReference type="GO" id="GO:0004527">
    <property type="term" value="F:exonuclease activity"/>
    <property type="evidence" value="ECO:0007669"/>
    <property type="project" value="UniProtKB-KW"/>
</dbReference>
<keyword evidence="15" id="KW-0233">DNA recombination</keyword>
<dbReference type="GO" id="GO:0046872">
    <property type="term" value="F:metal ion binding"/>
    <property type="evidence" value="ECO:0007669"/>
    <property type="project" value="UniProtKB-KW"/>
</dbReference>
<reference evidence="23" key="1">
    <citation type="submission" date="2020-05" db="EMBL/GenBank/DDBJ databases">
        <title>Complete genome sequence of Bradyrhizobium diazoefficiens XF2 isolated from soybean nodule.</title>
        <authorList>
            <person name="Noda R."/>
            <person name="Kakizaki K."/>
            <person name="Minamisawa K."/>
        </authorList>
    </citation>
    <scope>NUCLEOTIDE SEQUENCE</scope>
    <source>
        <strain evidence="23">XF2</strain>
    </source>
</reference>
<evidence type="ECO:0000256" key="2">
    <source>
        <dbReference type="ARBA" id="ARBA00012727"/>
    </source>
</evidence>
<gene>
    <name evidence="25" type="primary">ligD</name>
    <name evidence="23" type="ORF">XF2B_71140</name>
    <name evidence="24" type="ORF">XF3B_71540</name>
    <name evidence="25" type="ORF">XF5B_71690</name>
    <name evidence="26" type="ORF">XF6B_71400</name>
    <name evidence="27" type="ORF">XF9B_70840</name>
</gene>
<evidence type="ECO:0000256" key="16">
    <source>
        <dbReference type="ARBA" id="ARBA00023204"/>
    </source>
</evidence>
<dbReference type="InterPro" id="IPR012340">
    <property type="entry name" value="NA-bd_OB-fold"/>
</dbReference>
<dbReference type="Pfam" id="PF13298">
    <property type="entry name" value="LigD_N"/>
    <property type="match status" value="1"/>
</dbReference>
<evidence type="ECO:0000256" key="1">
    <source>
        <dbReference type="ARBA" id="ARBA00001936"/>
    </source>
</evidence>
<evidence type="ECO:0000313" key="25">
    <source>
        <dbReference type="EMBL" id="BCE59657.1"/>
    </source>
</evidence>
<accession>A0A810A705</accession>
<dbReference type="AlphaFoldDB" id="A0A810A705"/>
<dbReference type="GO" id="GO:0006310">
    <property type="term" value="P:DNA recombination"/>
    <property type="evidence" value="ECO:0007669"/>
    <property type="project" value="UniProtKB-KW"/>
</dbReference>
<dbReference type="EC" id="6.5.1.1" evidence="2"/>
<dbReference type="PROSITE" id="PS50160">
    <property type="entry name" value="DNA_LIGASE_A3"/>
    <property type="match status" value="1"/>
</dbReference>
<keyword evidence="5" id="KW-0548">Nucleotidyltransferase</keyword>
<comment type="cofactor">
    <cofactor evidence="1">
        <name>Mn(2+)</name>
        <dbReference type="ChEBI" id="CHEBI:29035"/>
    </cofactor>
</comment>
<dbReference type="SUPFAM" id="SSF50249">
    <property type="entry name" value="Nucleic acid-binding proteins"/>
    <property type="match status" value="1"/>
</dbReference>
<evidence type="ECO:0000256" key="15">
    <source>
        <dbReference type="ARBA" id="ARBA00023172"/>
    </source>
</evidence>
<dbReference type="NCBIfam" id="NF004628">
    <property type="entry name" value="PRK05972.1"/>
    <property type="match status" value="1"/>
</dbReference>
<dbReference type="InterPro" id="IPR052171">
    <property type="entry name" value="NHEJ_LigD"/>
</dbReference>
<feature type="region of interest" description="Disordered" evidence="21">
    <location>
        <begin position="1"/>
        <end position="26"/>
    </location>
</feature>
<dbReference type="SUPFAM" id="SSF56091">
    <property type="entry name" value="DNA ligase/mRNA capping enzyme, catalytic domain"/>
    <property type="match status" value="1"/>
</dbReference>
<evidence type="ECO:0000256" key="20">
    <source>
        <dbReference type="ARBA" id="ARBA00034003"/>
    </source>
</evidence>
<proteinExistence type="predicted"/>
<dbReference type="Gene3D" id="2.40.50.140">
    <property type="entry name" value="Nucleic acid-binding proteins"/>
    <property type="match status" value="1"/>
</dbReference>
<dbReference type="NCBIfam" id="TIGR02778">
    <property type="entry name" value="ligD_pol"/>
    <property type="match status" value="1"/>
</dbReference>
<dbReference type="EMBL" id="AP023093">
    <property type="protein sequence ID" value="BCE42123.1"/>
    <property type="molecule type" value="Genomic_DNA"/>
</dbReference>
<dbReference type="GO" id="GO:0006281">
    <property type="term" value="P:DNA repair"/>
    <property type="evidence" value="ECO:0007669"/>
    <property type="project" value="UniProtKB-KW"/>
</dbReference>
<dbReference type="CDD" id="cd07971">
    <property type="entry name" value="OBF_DNA_ligase_LigD"/>
    <property type="match status" value="1"/>
</dbReference>
<evidence type="ECO:0000256" key="19">
    <source>
        <dbReference type="ARBA" id="ARBA00029943"/>
    </source>
</evidence>
<evidence type="ECO:0000256" key="6">
    <source>
        <dbReference type="ARBA" id="ARBA00022722"/>
    </source>
</evidence>
<dbReference type="InterPro" id="IPR012309">
    <property type="entry name" value="DNA_ligase_ATP-dep_C"/>
</dbReference>
<evidence type="ECO:0000256" key="5">
    <source>
        <dbReference type="ARBA" id="ARBA00022695"/>
    </source>
</evidence>
<dbReference type="EMBL" id="AP023092">
    <property type="protein sequence ID" value="BCE33345.1"/>
    <property type="molecule type" value="Genomic_DNA"/>
</dbReference>
<keyword evidence="12" id="KW-0067">ATP-binding</keyword>
<keyword evidence="6" id="KW-0540">Nuclease</keyword>
<evidence type="ECO:0000313" key="26">
    <source>
        <dbReference type="EMBL" id="BCE68341.1"/>
    </source>
</evidence>
<keyword evidence="8" id="KW-0547">Nucleotide-binding</keyword>
<dbReference type="InterPro" id="IPR012310">
    <property type="entry name" value="DNA_ligase_ATP-dep_cent"/>
</dbReference>
<evidence type="ECO:0000313" key="23">
    <source>
        <dbReference type="EMBL" id="BCE33345.1"/>
    </source>
</evidence>
<keyword evidence="3 25" id="KW-0436">Ligase</keyword>
<dbReference type="PANTHER" id="PTHR42705">
    <property type="entry name" value="BIFUNCTIONAL NON-HOMOLOGOUS END JOINING PROTEIN LIGD"/>
    <property type="match status" value="1"/>
</dbReference>
<keyword evidence="17" id="KW-0464">Manganese</keyword>
<dbReference type="CDD" id="cd04862">
    <property type="entry name" value="PaeLigD_Pol_like"/>
    <property type="match status" value="1"/>
</dbReference>
<keyword evidence="18" id="KW-0511">Multifunctional enzyme</keyword>
<dbReference type="Pfam" id="PF21686">
    <property type="entry name" value="LigD_Prim-Pol"/>
    <property type="match status" value="1"/>
</dbReference>
<evidence type="ECO:0000256" key="4">
    <source>
        <dbReference type="ARBA" id="ARBA00022679"/>
    </source>
</evidence>
<dbReference type="InterPro" id="IPR014144">
    <property type="entry name" value="LigD_PE_domain"/>
</dbReference>
<evidence type="ECO:0000256" key="12">
    <source>
        <dbReference type="ARBA" id="ARBA00022840"/>
    </source>
</evidence>
<keyword evidence="11" id="KW-0269">Exonuclease</keyword>
<dbReference type="InterPro" id="IPR014145">
    <property type="entry name" value="LigD_pol_dom"/>
</dbReference>
<evidence type="ECO:0000259" key="22">
    <source>
        <dbReference type="PROSITE" id="PS50160"/>
    </source>
</evidence>
<keyword evidence="16" id="KW-0234">DNA repair</keyword>
<dbReference type="GO" id="GO:0005524">
    <property type="term" value="F:ATP binding"/>
    <property type="evidence" value="ECO:0007669"/>
    <property type="project" value="UniProtKB-KW"/>
</dbReference>
<reference evidence="26" key="4">
    <citation type="submission" date="2020-05" db="EMBL/GenBank/DDBJ databases">
        <title>Complete genome sequence of Bradyrhizobium diazoefficiens XF6 isolated from soybean nodule.</title>
        <authorList>
            <person name="Noda R."/>
            <person name="Kakizaki K."/>
            <person name="Minamisawa K."/>
        </authorList>
    </citation>
    <scope>NUCLEOTIDE SEQUENCE</scope>
    <source>
        <strain evidence="26">XF6</strain>
    </source>
</reference>
<evidence type="ECO:0000256" key="14">
    <source>
        <dbReference type="ARBA" id="ARBA00023125"/>
    </source>
</evidence>
<reference evidence="27" key="5">
    <citation type="submission" date="2020-05" db="EMBL/GenBank/DDBJ databases">
        <title>Complete genome sequence of Bradyrhizobium diazoefficiens XF9 isolated from soybean nodule.</title>
        <authorList>
            <person name="Noda R."/>
            <person name="Kakizaki K."/>
            <person name="Minamisawa K."/>
        </authorList>
    </citation>
    <scope>NUCLEOTIDE SEQUENCE</scope>
    <source>
        <strain evidence="27">XF9</strain>
    </source>
</reference>
<organism evidence="25">
    <name type="scientific">Bradyrhizobium diazoefficiens</name>
    <dbReference type="NCBI Taxonomy" id="1355477"/>
    <lineage>
        <taxon>Bacteria</taxon>
        <taxon>Pseudomonadati</taxon>
        <taxon>Pseudomonadota</taxon>
        <taxon>Alphaproteobacteria</taxon>
        <taxon>Hyphomicrobiales</taxon>
        <taxon>Nitrobacteraceae</taxon>
        <taxon>Bradyrhizobium</taxon>
    </lineage>
</organism>
<comment type="catalytic activity">
    <reaction evidence="20">
        <text>ATP + (deoxyribonucleotide)n-3'-hydroxyl + 5'-phospho-(deoxyribonucleotide)m = (deoxyribonucleotide)n+m + AMP + diphosphate.</text>
        <dbReference type="EC" id="6.5.1.1"/>
    </reaction>
</comment>
<evidence type="ECO:0000313" key="27">
    <source>
        <dbReference type="EMBL" id="BCE85663.1"/>
    </source>
</evidence>
<evidence type="ECO:0000256" key="10">
    <source>
        <dbReference type="ARBA" id="ARBA00022801"/>
    </source>
</evidence>
<dbReference type="Gene3D" id="3.30.1490.70">
    <property type="match status" value="1"/>
</dbReference>